<dbReference type="Gene3D" id="3.30.559.10">
    <property type="entry name" value="Chloramphenicol acetyltransferase-like domain"/>
    <property type="match status" value="1"/>
</dbReference>
<dbReference type="AlphaFoldDB" id="A0A0W0V9P8"/>
<keyword evidence="2" id="KW-0808">Transferase</keyword>
<comment type="caution">
    <text evidence="2">The sequence shown here is derived from an EMBL/GenBank/DDBJ whole genome shotgun (WGS) entry which is preliminary data.</text>
</comment>
<dbReference type="InterPro" id="IPR023213">
    <property type="entry name" value="CAT-like_dom_sf"/>
</dbReference>
<evidence type="ECO:0000259" key="1">
    <source>
        <dbReference type="Pfam" id="PF00198"/>
    </source>
</evidence>
<dbReference type="GO" id="GO:0016746">
    <property type="term" value="F:acyltransferase activity"/>
    <property type="evidence" value="ECO:0007669"/>
    <property type="project" value="UniProtKB-KW"/>
</dbReference>
<dbReference type="Pfam" id="PF00198">
    <property type="entry name" value="2-oxoacid_dh"/>
    <property type="match status" value="1"/>
</dbReference>
<protein>
    <submittedName>
        <fullName evidence="2">Putative CoA-dependent acyltransferase</fullName>
    </submittedName>
</protein>
<dbReference type="SUPFAM" id="SSF47240">
    <property type="entry name" value="Ferritin-like"/>
    <property type="match status" value="1"/>
</dbReference>
<dbReference type="InterPro" id="IPR001078">
    <property type="entry name" value="2-oxoacid_DH_actylTfrase"/>
</dbReference>
<evidence type="ECO:0000313" key="3">
    <source>
        <dbReference type="Proteomes" id="UP000055035"/>
    </source>
</evidence>
<dbReference type="PATRIC" id="fig|456.5.peg.1242"/>
<dbReference type="RefSeq" id="WP_064108426.1">
    <property type="nucleotide sequence ID" value="NZ_CAAAIC010000012.1"/>
</dbReference>
<gene>
    <name evidence="2" type="ORF">Ljor_1165</name>
</gene>
<sequence>MDELSELLKPSWGSEQWILEGWNQITSEEKIVIKERMDKLFKNGLPFELKHEKILYIYIFSMLAQLEVLAIQVPLKFESRMSSREHQKLMRAQLLDEIFHGLVFTKILYLLCAPQAFPPEYNDGIESLCNFIREEECPKVAVVLLNLVAEGWIEETFHLLKKADIAPEVFDIIIEDEHRHVCEADLYKEIGLPDIKIIMPKLQFLETQLINNVLLQYKYMASTSVILGMNGALDFLNCLDEKHRRQLAKINLHPSDNWDFFMKFTRELLPRLQIFQTSHPIAMTPIRKMFMTQWDNPSDPTMVGEFSMDVSRLDFFNKKYPPETITTLMLQVISKGLTENESWRSYLSHGQLFKSEQASVGLVVKLVNCQDHLSTIVFDNCHLMTCQQLATKIRRIIRMMIYCFKKREELEKSYPFLKNIMDKELYDFKNGFYPYPTPGNAVVSLSNIGFCGYTRAKSPLRRNEAMKCTLLQIERKPVWNEESNSFVPKDMLPVSISADHRIIDGNTVVPQLFAKYFDEMFNKMIADQLISVQNINRPDDKFVKLMEELMRDNLEFAYKALVFLQTYWVDALALENLAHSKTAKKLLTKYMLGRAIPVC</sequence>
<evidence type="ECO:0000313" key="2">
    <source>
        <dbReference type="EMBL" id="KTD16859.1"/>
    </source>
</evidence>
<name>A0A0W0V9P8_9GAMM</name>
<dbReference type="OrthoDB" id="5642472at2"/>
<proteinExistence type="predicted"/>
<dbReference type="STRING" id="456.Ljor_1165"/>
<keyword evidence="3" id="KW-1185">Reference proteome</keyword>
<dbReference type="EMBL" id="LNYJ01000011">
    <property type="protein sequence ID" value="KTD16859.1"/>
    <property type="molecule type" value="Genomic_DNA"/>
</dbReference>
<keyword evidence="2" id="KW-0012">Acyltransferase</keyword>
<feature type="domain" description="2-oxoacid dehydrogenase acyltransferase catalytic" evidence="1">
    <location>
        <begin position="441"/>
        <end position="509"/>
    </location>
</feature>
<dbReference type="InterPro" id="IPR009078">
    <property type="entry name" value="Ferritin-like_SF"/>
</dbReference>
<reference evidence="2 3" key="1">
    <citation type="submission" date="2015-11" db="EMBL/GenBank/DDBJ databases">
        <title>Genomic analysis of 38 Legionella species identifies large and diverse effector repertoires.</title>
        <authorList>
            <person name="Burstein D."/>
            <person name="Amaro F."/>
            <person name="Zusman T."/>
            <person name="Lifshitz Z."/>
            <person name="Cohen O."/>
            <person name="Gilbert J.A."/>
            <person name="Pupko T."/>
            <person name="Shuman H.A."/>
            <person name="Segal G."/>
        </authorList>
    </citation>
    <scope>NUCLEOTIDE SEQUENCE [LARGE SCALE GENOMIC DNA]</scope>
    <source>
        <strain evidence="2 3">BL-540</strain>
    </source>
</reference>
<dbReference type="SUPFAM" id="SSF52777">
    <property type="entry name" value="CoA-dependent acyltransferases"/>
    <property type="match status" value="1"/>
</dbReference>
<dbReference type="Proteomes" id="UP000055035">
    <property type="component" value="Unassembled WGS sequence"/>
</dbReference>
<organism evidence="2 3">
    <name type="scientific">Legionella jordanis</name>
    <dbReference type="NCBI Taxonomy" id="456"/>
    <lineage>
        <taxon>Bacteria</taxon>
        <taxon>Pseudomonadati</taxon>
        <taxon>Pseudomonadota</taxon>
        <taxon>Gammaproteobacteria</taxon>
        <taxon>Legionellales</taxon>
        <taxon>Legionellaceae</taxon>
        <taxon>Legionella</taxon>
    </lineage>
</organism>
<accession>A0A0W0V9P8</accession>